<organism evidence="2 3">
    <name type="scientific">Aureococcus anophagefferens</name>
    <name type="common">Harmful bloom alga</name>
    <dbReference type="NCBI Taxonomy" id="44056"/>
    <lineage>
        <taxon>Eukaryota</taxon>
        <taxon>Sar</taxon>
        <taxon>Stramenopiles</taxon>
        <taxon>Ochrophyta</taxon>
        <taxon>Pelagophyceae</taxon>
        <taxon>Pelagomonadales</taxon>
        <taxon>Pelagomonadaceae</taxon>
        <taxon>Aureococcus</taxon>
    </lineage>
</organism>
<comment type="caution">
    <text evidence="2">The sequence shown here is derived from an EMBL/GenBank/DDBJ whole genome shotgun (WGS) entry which is preliminary data.</text>
</comment>
<dbReference type="EMBL" id="JBBJCI010000249">
    <property type="protein sequence ID" value="KAK7237563.1"/>
    <property type="molecule type" value="Genomic_DNA"/>
</dbReference>
<gene>
    <name evidence="2" type="ORF">SO694_00099095</name>
</gene>
<proteinExistence type="predicted"/>
<evidence type="ECO:0000313" key="3">
    <source>
        <dbReference type="Proteomes" id="UP001363151"/>
    </source>
</evidence>
<dbReference type="Proteomes" id="UP001363151">
    <property type="component" value="Unassembled WGS sequence"/>
</dbReference>
<sequence>MDEVLLCLDRGDASSFTLKLATKGKAVTAKKLLATFCKQHAKKCPADAPLDPAACSLDPEIRDTETVTGGTFFVRCAAVAAAPVPPAARADADVAAARRRRPGRPRKRSARSRRARRRGVVRDGQARAHPRVGARRRAAPGAATGADARRARARPAAAATPTKKLSSRELVASTVAHFDAHADEIDRLLTEVRRMAQLDDAIDAFDLRGAVGDHGAVYAGLRRVLEPATGLLVLADSDFSERLEPTLVEGAHHERRPFSDYDANLKAAGFELVERTTYLVGDDAFFAGVWRCAAPPKSRAAVAAARKPGARAPAADIPGLP</sequence>
<feature type="compositionally biased region" description="Basic residues" evidence="1">
    <location>
        <begin position="97"/>
        <end position="119"/>
    </location>
</feature>
<evidence type="ECO:0000256" key="1">
    <source>
        <dbReference type="SAM" id="MobiDB-lite"/>
    </source>
</evidence>
<keyword evidence="3" id="KW-1185">Reference proteome</keyword>
<protein>
    <submittedName>
        <fullName evidence="2">Uncharacterized protein</fullName>
    </submittedName>
</protein>
<accession>A0ABR1FSN5</accession>
<feature type="compositionally biased region" description="Basic residues" evidence="1">
    <location>
        <begin position="128"/>
        <end position="138"/>
    </location>
</feature>
<name>A0ABR1FSN5_AURAN</name>
<evidence type="ECO:0000313" key="2">
    <source>
        <dbReference type="EMBL" id="KAK7237563.1"/>
    </source>
</evidence>
<feature type="region of interest" description="Disordered" evidence="1">
    <location>
        <begin position="87"/>
        <end position="164"/>
    </location>
</feature>
<reference evidence="2 3" key="1">
    <citation type="submission" date="2024-03" db="EMBL/GenBank/DDBJ databases">
        <title>Aureococcus anophagefferens CCMP1851 and Kratosvirus quantuckense: Draft genome of a second virus-susceptible host strain in the model system.</title>
        <authorList>
            <person name="Chase E."/>
            <person name="Truchon A.R."/>
            <person name="Schepens W."/>
            <person name="Wilhelm S.W."/>
        </authorList>
    </citation>
    <scope>NUCLEOTIDE SEQUENCE [LARGE SCALE GENOMIC DNA]</scope>
    <source>
        <strain evidence="2 3">CCMP1851</strain>
    </source>
</reference>